<sequence length="316" mass="32839">MTHSSQRRTLLLAAVTAPFVLTVAACASRQSAVPGTQDEARTAAAAAAAAAVAPAAAAQLLADLERDAGGRLGVCAIDVASGRQAAYRADERFPFCSTFKTLLSGAVLAQSVERPALLQQRVTYGKADLVNYSPVTEQHVGTGMTVAALCEAALQHSDNSAANLLMKLLGGPSAVTAYARSIGDDVFRLDRWETELNTALPGDLRDTTTPAAMVASVRALMLGDALPAAQRAQLVAWMRGNQVGGKRFRAGVPAGWTVADKTGTGDYGTTNDVGVVWSPSRAPVVLVVYYTQAGADARPKEDVIASAARIVIQAFG</sequence>
<dbReference type="InterPro" id="IPR023650">
    <property type="entry name" value="Beta-lactam_class-A_AS"/>
</dbReference>
<keyword evidence="5 6" id="KW-0046">Antibiotic resistance</keyword>
<comment type="similarity">
    <text evidence="2 6">Belongs to the class-A beta-lactamase family.</text>
</comment>
<dbReference type="PRINTS" id="PR00118">
    <property type="entry name" value="BLACTAMASEA"/>
</dbReference>
<dbReference type="AlphaFoldDB" id="A0A6J5DPR2"/>
<organism evidence="9 10">
    <name type="scientific">Burkholderia paludis</name>
    <dbReference type="NCBI Taxonomy" id="1506587"/>
    <lineage>
        <taxon>Bacteria</taxon>
        <taxon>Pseudomonadati</taxon>
        <taxon>Pseudomonadota</taxon>
        <taxon>Betaproteobacteria</taxon>
        <taxon>Burkholderiales</taxon>
        <taxon>Burkholderiaceae</taxon>
        <taxon>Burkholderia</taxon>
        <taxon>Burkholderia cepacia complex</taxon>
    </lineage>
</organism>
<keyword evidence="7" id="KW-0732">Signal</keyword>
<keyword evidence="10" id="KW-1185">Reference proteome</keyword>
<dbReference type="PANTHER" id="PTHR35333">
    <property type="entry name" value="BETA-LACTAMASE"/>
    <property type="match status" value="1"/>
</dbReference>
<evidence type="ECO:0000256" key="5">
    <source>
        <dbReference type="ARBA" id="ARBA00023251"/>
    </source>
</evidence>
<dbReference type="NCBIfam" id="NF000320">
    <property type="entry name" value="blaPEN-Bcc"/>
    <property type="match status" value="1"/>
</dbReference>
<feature type="chain" id="PRO_5044425538" description="Beta-lactamase" evidence="7">
    <location>
        <begin position="28"/>
        <end position="316"/>
    </location>
</feature>
<dbReference type="InterPro" id="IPR000871">
    <property type="entry name" value="Beta-lactam_class-A"/>
</dbReference>
<dbReference type="EMBL" id="CABVQD010000003">
    <property type="protein sequence ID" value="VWB32990.1"/>
    <property type="molecule type" value="Genomic_DNA"/>
</dbReference>
<evidence type="ECO:0000259" key="8">
    <source>
        <dbReference type="Pfam" id="PF13354"/>
    </source>
</evidence>
<dbReference type="GO" id="GO:0008800">
    <property type="term" value="F:beta-lactamase activity"/>
    <property type="evidence" value="ECO:0007669"/>
    <property type="project" value="UniProtKB-UniRule"/>
</dbReference>
<dbReference type="GO" id="GO:0030655">
    <property type="term" value="P:beta-lactam antibiotic catabolic process"/>
    <property type="evidence" value="ECO:0007669"/>
    <property type="project" value="InterPro"/>
</dbReference>
<dbReference type="GO" id="GO:0046677">
    <property type="term" value="P:response to antibiotic"/>
    <property type="evidence" value="ECO:0007669"/>
    <property type="project" value="UniProtKB-UniRule"/>
</dbReference>
<evidence type="ECO:0000313" key="9">
    <source>
        <dbReference type="EMBL" id="VWB32990.1"/>
    </source>
</evidence>
<evidence type="ECO:0000256" key="3">
    <source>
        <dbReference type="ARBA" id="ARBA00012865"/>
    </source>
</evidence>
<dbReference type="PROSITE" id="PS00146">
    <property type="entry name" value="BETA_LACTAMASE_A"/>
    <property type="match status" value="1"/>
</dbReference>
<evidence type="ECO:0000256" key="6">
    <source>
        <dbReference type="RuleBase" id="RU361140"/>
    </source>
</evidence>
<keyword evidence="4 6" id="KW-0378">Hydrolase</keyword>
<protein>
    <recommendedName>
        <fullName evidence="3 6">Beta-lactamase</fullName>
        <ecNumber evidence="3 6">3.5.2.6</ecNumber>
    </recommendedName>
</protein>
<dbReference type="Gene3D" id="3.40.710.10">
    <property type="entry name" value="DD-peptidase/beta-lactamase superfamily"/>
    <property type="match status" value="1"/>
</dbReference>
<name>A0A6J5DPR2_9BURK</name>
<dbReference type="RefSeq" id="WP_034199257.1">
    <property type="nucleotide sequence ID" value="NZ_CABVQD010000003.1"/>
</dbReference>
<gene>
    <name evidence="9" type="ORF">BPA30113_01289</name>
</gene>
<feature type="signal peptide" evidence="7">
    <location>
        <begin position="1"/>
        <end position="27"/>
    </location>
</feature>
<dbReference type="Proteomes" id="UP000494330">
    <property type="component" value="Unassembled WGS sequence"/>
</dbReference>
<evidence type="ECO:0000256" key="2">
    <source>
        <dbReference type="ARBA" id="ARBA00009009"/>
    </source>
</evidence>
<dbReference type="PROSITE" id="PS51257">
    <property type="entry name" value="PROKAR_LIPOPROTEIN"/>
    <property type="match status" value="1"/>
</dbReference>
<dbReference type="InterPro" id="IPR045155">
    <property type="entry name" value="Beta-lactam_cat"/>
</dbReference>
<dbReference type="InterPro" id="IPR012338">
    <property type="entry name" value="Beta-lactam/transpept-like"/>
</dbReference>
<dbReference type="EC" id="3.5.2.6" evidence="3 6"/>
<evidence type="ECO:0000313" key="10">
    <source>
        <dbReference type="Proteomes" id="UP000494330"/>
    </source>
</evidence>
<dbReference type="Pfam" id="PF13354">
    <property type="entry name" value="Beta-lactamase2"/>
    <property type="match status" value="1"/>
</dbReference>
<evidence type="ECO:0000256" key="4">
    <source>
        <dbReference type="ARBA" id="ARBA00022801"/>
    </source>
</evidence>
<evidence type="ECO:0000256" key="7">
    <source>
        <dbReference type="SAM" id="SignalP"/>
    </source>
</evidence>
<comment type="catalytic activity">
    <reaction evidence="1 6">
        <text>a beta-lactam + H2O = a substituted beta-amino acid</text>
        <dbReference type="Rhea" id="RHEA:20401"/>
        <dbReference type="ChEBI" id="CHEBI:15377"/>
        <dbReference type="ChEBI" id="CHEBI:35627"/>
        <dbReference type="ChEBI" id="CHEBI:140347"/>
        <dbReference type="EC" id="3.5.2.6"/>
    </reaction>
</comment>
<dbReference type="SUPFAM" id="SSF56601">
    <property type="entry name" value="beta-lactamase/transpeptidase-like"/>
    <property type="match status" value="1"/>
</dbReference>
<feature type="domain" description="Beta-lactamase class A catalytic" evidence="8">
    <location>
        <begin position="73"/>
        <end position="289"/>
    </location>
</feature>
<accession>A0A6J5DPR2</accession>
<reference evidence="9 10" key="1">
    <citation type="submission" date="2019-09" db="EMBL/GenBank/DDBJ databases">
        <authorList>
            <person name="Depoorter E."/>
        </authorList>
    </citation>
    <scope>NUCLEOTIDE SEQUENCE [LARGE SCALE GENOMIC DNA]</scope>
    <source>
        <strain evidence="9">LMG 30113</strain>
    </source>
</reference>
<dbReference type="NCBIfam" id="NF033103">
    <property type="entry name" value="bla_class_A"/>
    <property type="match status" value="1"/>
</dbReference>
<evidence type="ECO:0000256" key="1">
    <source>
        <dbReference type="ARBA" id="ARBA00001526"/>
    </source>
</evidence>
<proteinExistence type="inferred from homology"/>
<dbReference type="PANTHER" id="PTHR35333:SF3">
    <property type="entry name" value="BETA-LACTAMASE-TYPE TRANSPEPTIDASE FOLD CONTAINING PROTEIN"/>
    <property type="match status" value="1"/>
</dbReference>